<reference evidence="2 3" key="1">
    <citation type="submission" date="2024-10" db="EMBL/GenBank/DDBJ databases">
        <title>Isolation, draft genome sequencing and identification of Phyllobacterium sp. NSA23, isolated from leaf soil.</title>
        <authorList>
            <person name="Akita H."/>
        </authorList>
    </citation>
    <scope>NUCLEOTIDE SEQUENCE [LARGE SCALE GENOMIC DNA]</scope>
    <source>
        <strain evidence="2 3">NSA23</strain>
    </source>
</reference>
<sequence>MEIVLDHNLRAQMKAASAGARYTEPTQEGTVLAWLPDQRQREACNIGSNSKRTADVRRSAMKLPVPDLALARPTPLAMGVLIGTIELFCLIMRKAGRLVPS</sequence>
<keyword evidence="1" id="KW-0812">Transmembrane</keyword>
<evidence type="ECO:0000313" key="3">
    <source>
        <dbReference type="Proteomes" id="UP001628091"/>
    </source>
</evidence>
<keyword evidence="1" id="KW-1133">Transmembrane helix</keyword>
<name>A0ABQ0H594_9HYPH</name>
<comment type="caution">
    <text evidence="2">The sequence shown here is derived from an EMBL/GenBank/DDBJ whole genome shotgun (WGS) entry which is preliminary data.</text>
</comment>
<organism evidence="2 3">
    <name type="scientific">Phyllobacterium phragmitis</name>
    <dbReference type="NCBI Taxonomy" id="2670329"/>
    <lineage>
        <taxon>Bacteria</taxon>
        <taxon>Pseudomonadati</taxon>
        <taxon>Pseudomonadota</taxon>
        <taxon>Alphaproteobacteria</taxon>
        <taxon>Hyphomicrobiales</taxon>
        <taxon>Phyllobacteriaceae</taxon>
        <taxon>Phyllobacterium</taxon>
    </lineage>
</organism>
<accession>A0ABQ0H594</accession>
<dbReference type="Proteomes" id="UP001628091">
    <property type="component" value="Unassembled WGS sequence"/>
</dbReference>
<feature type="transmembrane region" description="Helical" evidence="1">
    <location>
        <begin position="74"/>
        <end position="92"/>
    </location>
</feature>
<keyword evidence="1" id="KW-0472">Membrane</keyword>
<proteinExistence type="predicted"/>
<protein>
    <submittedName>
        <fullName evidence="2">Uncharacterized protein</fullName>
    </submittedName>
</protein>
<dbReference type="EMBL" id="BAAFZP010000002">
    <property type="protein sequence ID" value="GAB1584106.1"/>
    <property type="molecule type" value="Genomic_DNA"/>
</dbReference>
<evidence type="ECO:0000256" key="1">
    <source>
        <dbReference type="SAM" id="Phobius"/>
    </source>
</evidence>
<keyword evidence="3" id="KW-1185">Reference proteome</keyword>
<evidence type="ECO:0000313" key="2">
    <source>
        <dbReference type="EMBL" id="GAB1584106.1"/>
    </source>
</evidence>
<gene>
    <name evidence="2" type="ORF">PPNSA23_40490</name>
</gene>